<evidence type="ECO:0000313" key="1">
    <source>
        <dbReference type="EMBL" id="GLQ27373.1"/>
    </source>
</evidence>
<sequence length="92" mass="10175">MERALGEISRGDANLSVDVVLLAAISVVIHLDSFTGYTAENTVEASLQRHRVISAFAADVALLSGKPRTCRSLQEVWRETGDRMFMVDRSEH</sequence>
<keyword evidence="2" id="KW-1185">Reference proteome</keyword>
<protein>
    <submittedName>
        <fullName evidence="1">Uncharacterized protein</fullName>
    </submittedName>
</protein>
<reference evidence="1" key="2">
    <citation type="submission" date="2023-01" db="EMBL/GenBank/DDBJ databases">
        <title>Draft genome sequence of Sulfitobacter pacificus strain NBRC 109915.</title>
        <authorList>
            <person name="Sun Q."/>
            <person name="Mori K."/>
        </authorList>
    </citation>
    <scope>NUCLEOTIDE SEQUENCE</scope>
    <source>
        <strain evidence="1">NBRC 109915</strain>
    </source>
</reference>
<dbReference type="Proteomes" id="UP001161388">
    <property type="component" value="Unassembled WGS sequence"/>
</dbReference>
<organism evidence="1 2">
    <name type="scientific">Sulfitobacter pacificus</name>
    <dbReference type="NCBI Taxonomy" id="1499314"/>
    <lineage>
        <taxon>Bacteria</taxon>
        <taxon>Pseudomonadati</taxon>
        <taxon>Pseudomonadota</taxon>
        <taxon>Alphaproteobacteria</taxon>
        <taxon>Rhodobacterales</taxon>
        <taxon>Roseobacteraceae</taxon>
        <taxon>Sulfitobacter</taxon>
    </lineage>
</organism>
<evidence type="ECO:0000313" key="2">
    <source>
        <dbReference type="Proteomes" id="UP001161388"/>
    </source>
</evidence>
<comment type="caution">
    <text evidence="1">The sequence shown here is derived from an EMBL/GenBank/DDBJ whole genome shotgun (WGS) entry which is preliminary data.</text>
</comment>
<dbReference type="EMBL" id="BSNL01000001">
    <property type="protein sequence ID" value="GLQ27373.1"/>
    <property type="molecule type" value="Genomic_DNA"/>
</dbReference>
<accession>A0ABQ5VJR3</accession>
<name>A0ABQ5VJR3_9RHOB</name>
<reference evidence="1" key="1">
    <citation type="journal article" date="2014" name="Int. J. Syst. Evol. Microbiol.">
        <title>Complete genome of a new Firmicutes species belonging to the dominant human colonic microbiota ('Ruminococcus bicirculans') reveals two chromosomes and a selective capacity to utilize plant glucans.</title>
        <authorList>
            <consortium name="NISC Comparative Sequencing Program"/>
            <person name="Wegmann U."/>
            <person name="Louis P."/>
            <person name="Goesmann A."/>
            <person name="Henrissat B."/>
            <person name="Duncan S.H."/>
            <person name="Flint H.J."/>
        </authorList>
    </citation>
    <scope>NUCLEOTIDE SEQUENCE</scope>
    <source>
        <strain evidence="1">NBRC 109915</strain>
    </source>
</reference>
<gene>
    <name evidence="1" type="ORF">GCM10007927_21760</name>
</gene>
<proteinExistence type="predicted"/>